<accession>A0A150Q020</accession>
<dbReference type="AlphaFoldDB" id="A0A150Q020"/>
<dbReference type="InterPro" id="IPR027417">
    <property type="entry name" value="P-loop_NTPase"/>
</dbReference>
<evidence type="ECO:0000259" key="3">
    <source>
        <dbReference type="Pfam" id="PF13476"/>
    </source>
</evidence>
<dbReference type="SUPFAM" id="SSF52540">
    <property type="entry name" value="P-loop containing nucleoside triphosphate hydrolases"/>
    <property type="match status" value="1"/>
</dbReference>
<dbReference type="Gene3D" id="3.40.50.300">
    <property type="entry name" value="P-loop containing nucleotide triphosphate hydrolases"/>
    <property type="match status" value="2"/>
</dbReference>
<dbReference type="InterPro" id="IPR051396">
    <property type="entry name" value="Bact_Antivir_Def_Nuclease"/>
</dbReference>
<dbReference type="GO" id="GO:0006302">
    <property type="term" value="P:double-strand break repair"/>
    <property type="evidence" value="ECO:0007669"/>
    <property type="project" value="InterPro"/>
</dbReference>
<protein>
    <recommendedName>
        <fullName evidence="6">AAA+ ATPase domain-containing protein</fullName>
    </recommendedName>
</protein>
<evidence type="ECO:0000313" key="4">
    <source>
        <dbReference type="EMBL" id="KYF61385.1"/>
    </source>
</evidence>
<dbReference type="GO" id="GO:0016887">
    <property type="term" value="F:ATP hydrolysis activity"/>
    <property type="evidence" value="ECO:0007669"/>
    <property type="project" value="InterPro"/>
</dbReference>
<organism evidence="4 5">
    <name type="scientific">Sorangium cellulosum</name>
    <name type="common">Polyangium cellulosum</name>
    <dbReference type="NCBI Taxonomy" id="56"/>
    <lineage>
        <taxon>Bacteria</taxon>
        <taxon>Pseudomonadati</taxon>
        <taxon>Myxococcota</taxon>
        <taxon>Polyangia</taxon>
        <taxon>Polyangiales</taxon>
        <taxon>Polyangiaceae</taxon>
        <taxon>Sorangium</taxon>
    </lineage>
</organism>
<evidence type="ECO:0000256" key="1">
    <source>
        <dbReference type="SAM" id="MobiDB-lite"/>
    </source>
</evidence>
<dbReference type="GO" id="GO:0005524">
    <property type="term" value="F:ATP binding"/>
    <property type="evidence" value="ECO:0007669"/>
    <property type="project" value="InterPro"/>
</dbReference>
<gene>
    <name evidence="4" type="ORF">BE15_07285</name>
</gene>
<evidence type="ECO:0000259" key="2">
    <source>
        <dbReference type="Pfam" id="PF13304"/>
    </source>
</evidence>
<dbReference type="Proteomes" id="UP000075260">
    <property type="component" value="Unassembled WGS sequence"/>
</dbReference>
<reference evidence="4 5" key="1">
    <citation type="submission" date="2014-02" db="EMBL/GenBank/DDBJ databases">
        <title>The small core and large imbalanced accessory genome model reveals a collaborative survival strategy of Sorangium cellulosum strains in nature.</title>
        <authorList>
            <person name="Han K."/>
            <person name="Peng R."/>
            <person name="Blom J."/>
            <person name="Li Y.-Z."/>
        </authorList>
    </citation>
    <scope>NUCLEOTIDE SEQUENCE [LARGE SCALE GENOMIC DNA]</scope>
    <source>
        <strain evidence="4 5">So0008-312</strain>
    </source>
</reference>
<proteinExistence type="predicted"/>
<dbReference type="Pfam" id="PF13476">
    <property type="entry name" value="AAA_23"/>
    <property type="match status" value="1"/>
</dbReference>
<feature type="domain" description="ATPase AAA-type core" evidence="2">
    <location>
        <begin position="204"/>
        <end position="290"/>
    </location>
</feature>
<dbReference type="EMBL" id="JEMA01001193">
    <property type="protein sequence ID" value="KYF61385.1"/>
    <property type="molecule type" value="Genomic_DNA"/>
</dbReference>
<dbReference type="PANTHER" id="PTHR43581:SF2">
    <property type="entry name" value="EXCINUCLEASE ATPASE SUBUNIT"/>
    <property type="match status" value="1"/>
</dbReference>
<evidence type="ECO:0000313" key="5">
    <source>
        <dbReference type="Proteomes" id="UP000075260"/>
    </source>
</evidence>
<evidence type="ECO:0008006" key="6">
    <source>
        <dbReference type="Google" id="ProtNLM"/>
    </source>
</evidence>
<feature type="region of interest" description="Disordered" evidence="1">
    <location>
        <begin position="422"/>
        <end position="441"/>
    </location>
</feature>
<dbReference type="InterPro" id="IPR038729">
    <property type="entry name" value="Rad50/SbcC_AAA"/>
</dbReference>
<dbReference type="InterPro" id="IPR003959">
    <property type="entry name" value="ATPase_AAA_core"/>
</dbReference>
<dbReference type="PANTHER" id="PTHR43581">
    <property type="entry name" value="ATP/GTP PHOSPHATASE"/>
    <property type="match status" value="1"/>
</dbReference>
<sequence length="441" mass="48747">MRCFARGEVPLGAQVTVVIGQNGSGKTSIIEALASLAPGDGEGLDRFPLRRGASSGSMALHGIGAEPLARWADGEGRPERTRLPRGHHVFAYGQYRALRPPARPRQATGPALLGPEWEQALARALPAHLEDALRRPGTRTLVDFDEYLFRDLSAYVALLEERGEYDPAARAVWERLRAWLVGLDRRIEAVELVEQEGRRVAAFRRSGVVLSITELSDGYRAMLSVVLDLAIRYAQLFSALDDPLAGEAMVAIDEVDLNLHPRWQRRIIDQLTRLFPRTRFVLTTHSPAVVQAAIDDREREIQVLVLDEKPGEGTTVRPLTKGDLERLDGAEVDSVMVDDAVFDVPSRLSPTYEALEVKAAELRRKVEGGTATARDRQALLAMLDQLQGVLAREEEREGKGPLLSEIARTQIALLRRLDAQLSAKGGERRDPAPAKRRKAAR</sequence>
<dbReference type="Pfam" id="PF13304">
    <property type="entry name" value="AAA_21"/>
    <property type="match status" value="1"/>
</dbReference>
<name>A0A150Q020_SORCE</name>
<feature type="domain" description="Rad50/SbcC-type AAA" evidence="3">
    <location>
        <begin position="2"/>
        <end position="36"/>
    </location>
</feature>
<comment type="caution">
    <text evidence="4">The sequence shown here is derived from an EMBL/GenBank/DDBJ whole genome shotgun (WGS) entry which is preliminary data.</text>
</comment>